<feature type="region of interest" description="Disordered" evidence="1">
    <location>
        <begin position="16"/>
        <end position="36"/>
    </location>
</feature>
<dbReference type="EMBL" id="AMCZ02000009">
    <property type="protein sequence ID" value="EWC41576.1"/>
    <property type="molecule type" value="Genomic_DNA"/>
</dbReference>
<gene>
    <name evidence="2" type="ORF">B597_009160</name>
</gene>
<evidence type="ECO:0000313" key="2">
    <source>
        <dbReference type="EMBL" id="EWC41576.1"/>
    </source>
</evidence>
<feature type="compositionally biased region" description="Basic and acidic residues" evidence="1">
    <location>
        <begin position="26"/>
        <end position="36"/>
    </location>
</feature>
<sequence>MIGTASHLNPAIASFAAKAAPTGRTLHSDSSRLPHE</sequence>
<dbReference type="Proteomes" id="UP000026923">
    <property type="component" value="Unassembled WGS sequence"/>
</dbReference>
<comment type="caution">
    <text evidence="2">The sequence shown here is derived from an EMBL/GenBank/DDBJ whole genome shotgun (WGS) entry which is preliminary data.</text>
</comment>
<name>A0A061JPD1_STUST</name>
<accession>A0A061JPD1</accession>
<evidence type="ECO:0000313" key="3">
    <source>
        <dbReference type="Proteomes" id="UP000026923"/>
    </source>
</evidence>
<dbReference type="HOGENOM" id="CLU_3357910_0_0_6"/>
<dbReference type="AlphaFoldDB" id="A0A061JPD1"/>
<evidence type="ECO:0000256" key="1">
    <source>
        <dbReference type="SAM" id="MobiDB-lite"/>
    </source>
</evidence>
<protein>
    <submittedName>
        <fullName evidence="2">Uncharacterized protein</fullName>
    </submittedName>
</protein>
<organism evidence="2 3">
    <name type="scientific">Stutzerimonas stutzeri KOS6</name>
    <dbReference type="NCBI Taxonomy" id="1218352"/>
    <lineage>
        <taxon>Bacteria</taxon>
        <taxon>Pseudomonadati</taxon>
        <taxon>Pseudomonadota</taxon>
        <taxon>Gammaproteobacteria</taxon>
        <taxon>Pseudomonadales</taxon>
        <taxon>Pseudomonadaceae</taxon>
        <taxon>Stutzerimonas</taxon>
    </lineage>
</organism>
<reference evidence="2 3" key="1">
    <citation type="journal article" date="2013" name="Genome Announc.">
        <title>Draft Genome of the Nitrogen-Fixing Bacterium Pseudomonas stutzeri Strain KOS6 Isolated from Industrial Hydrocarbon Sludge.</title>
        <authorList>
            <person name="Grigoryeva T.V."/>
            <person name="Laikov A.V."/>
            <person name="Naumova R.P."/>
            <person name="Manolov A.I."/>
            <person name="Larin A.K."/>
            <person name="Karpova I.Y."/>
            <person name="Semashko T.A."/>
            <person name="Alexeev D.G."/>
            <person name="Kostryukova E.S."/>
            <person name="Muller R."/>
            <person name="Govorun V.M."/>
        </authorList>
    </citation>
    <scope>NUCLEOTIDE SEQUENCE [LARGE SCALE GENOMIC DNA]</scope>
    <source>
        <strain evidence="2 3">KOS6</strain>
    </source>
</reference>
<proteinExistence type="predicted"/>